<protein>
    <recommendedName>
        <fullName evidence="3">EF hand associated type-2 domain-containing protein</fullName>
    </recommendedName>
</protein>
<feature type="domain" description="EF hand associated type-2" evidence="3">
    <location>
        <begin position="288"/>
        <end position="344"/>
    </location>
</feature>
<evidence type="ECO:0000313" key="4">
    <source>
        <dbReference type="EMBL" id="OAF71583.1"/>
    </source>
</evidence>
<evidence type="ECO:0000256" key="2">
    <source>
        <dbReference type="ARBA" id="ARBA00023134"/>
    </source>
</evidence>
<proteinExistence type="predicted"/>
<dbReference type="InterPro" id="IPR027417">
    <property type="entry name" value="P-loop_NTPase"/>
</dbReference>
<dbReference type="InterPro" id="IPR003578">
    <property type="entry name" value="Small_GTPase_Rho"/>
</dbReference>
<dbReference type="Pfam" id="PF00071">
    <property type="entry name" value="Ras"/>
    <property type="match status" value="1"/>
</dbReference>
<dbReference type="PANTHER" id="PTHR24072">
    <property type="entry name" value="RHO FAMILY GTPASE"/>
    <property type="match status" value="1"/>
</dbReference>
<dbReference type="OrthoDB" id="10020961at2759"/>
<sequence length="775" mass="90256">MKFDDQCLQLFWSSQLSTYPNLSTKALNVLIPFSTTYLCEKGFYSLLYLKNKYRNRLNASHDLRIALQSGVGKTSIILSLINEVFIETVPKTCESIIIPKDVTPEHVSAKIVDYNLREDEKENYFFKMMEADVICVVCSCDDVYSVQNISKYWLPLIRDTLKSSIKEKHIILVANKMDIIDNSNDVKDELIWTMENYFEIETCIETSAKMLENISEMFWCAQKSALHPIGPLYDLESAKLTTKFESILSFLFKLADFDENLLLDEDEINYFEKTFFENIQDSGMNLFDIKSYLNEYETQPNLITDDCLSFEGFIFLFRKLCQRGLQETVWYILRKMSYNNLLEIPIFPYEYNKLVYHVEISDNAIQFLSEIFYRFSINDNSKSAWMSHSNLVELFDIINPIEFKNFINSVPFDPIVNKVSFGNFISAFQLLIKQNLGLYLSVIAKFGYLYFFKPITSAILLIKKSDLDNRTVFKVGVWSSCDQLKSKFIESLIRLHFVPNAKKFNSVSLFEKTAVNSVRIANVEKFLIKNDTNSMSVFWQCKKDKFYFSKFPPLQTLNINYSNSFIKLMQFNSFHSPKFLSSLGTITLLVPWSKRNYLDVVRIEDCCCKPTCEDFQNSKISNEYDMMIWISDDLTFDDDAAIIPKNCQLVMSTDGFVKKETPDRSESICNDKQLHSPMYWSASSSRTNDINKQIILKIISKNEISNINDRTSFLSKVYNFLKWNSKSLTISKLEENPNVKFGDLETFAVFKMLHWWYSGGMNVSFTTKLKKMAVF</sequence>
<dbReference type="GO" id="GO:0007264">
    <property type="term" value="P:small GTPase-mediated signal transduction"/>
    <property type="evidence" value="ECO:0007669"/>
    <property type="project" value="InterPro"/>
</dbReference>
<keyword evidence="1" id="KW-0547">Nucleotide-binding</keyword>
<evidence type="ECO:0000256" key="1">
    <source>
        <dbReference type="ARBA" id="ARBA00022741"/>
    </source>
</evidence>
<dbReference type="GO" id="GO:0005525">
    <property type="term" value="F:GTP binding"/>
    <property type="evidence" value="ECO:0007669"/>
    <property type="project" value="UniProtKB-KW"/>
</dbReference>
<dbReference type="Gene3D" id="1.10.238.10">
    <property type="entry name" value="EF-hand"/>
    <property type="match status" value="2"/>
</dbReference>
<dbReference type="EMBL" id="LWCA01000039">
    <property type="protein sequence ID" value="OAF71583.1"/>
    <property type="molecule type" value="Genomic_DNA"/>
</dbReference>
<keyword evidence="5" id="KW-1185">Reference proteome</keyword>
<name>A0A177BD14_9BILA</name>
<dbReference type="SMART" id="SM00174">
    <property type="entry name" value="RHO"/>
    <property type="match status" value="1"/>
</dbReference>
<evidence type="ECO:0000313" key="5">
    <source>
        <dbReference type="Proteomes" id="UP000078046"/>
    </source>
</evidence>
<dbReference type="PRINTS" id="PR00449">
    <property type="entry name" value="RASTRNSFRMNG"/>
</dbReference>
<gene>
    <name evidence="4" type="ORF">A3Q56_00643</name>
</gene>
<organism evidence="4 5">
    <name type="scientific">Intoshia linei</name>
    <dbReference type="NCBI Taxonomy" id="1819745"/>
    <lineage>
        <taxon>Eukaryota</taxon>
        <taxon>Metazoa</taxon>
        <taxon>Spiralia</taxon>
        <taxon>Lophotrochozoa</taxon>
        <taxon>Mesozoa</taxon>
        <taxon>Orthonectida</taxon>
        <taxon>Rhopaluridae</taxon>
        <taxon>Intoshia</taxon>
    </lineage>
</organism>
<dbReference type="Pfam" id="PF08356">
    <property type="entry name" value="EF_assoc_2"/>
    <property type="match status" value="1"/>
</dbReference>
<comment type="caution">
    <text evidence="4">The sequence shown here is derived from an EMBL/GenBank/DDBJ whole genome shotgun (WGS) entry which is preliminary data.</text>
</comment>
<accession>A0A177BD14</accession>
<keyword evidence="2" id="KW-0342">GTP-binding</keyword>
<reference evidence="4 5" key="1">
    <citation type="submission" date="2016-04" db="EMBL/GenBank/DDBJ databases">
        <title>The genome of Intoshia linei affirms orthonectids as highly simplified spiralians.</title>
        <authorList>
            <person name="Mikhailov K.V."/>
            <person name="Slusarev G.S."/>
            <person name="Nikitin M.A."/>
            <person name="Logacheva M.D."/>
            <person name="Penin A."/>
            <person name="Aleoshin V."/>
            <person name="Panchin Y.V."/>
        </authorList>
    </citation>
    <scope>NUCLEOTIDE SEQUENCE [LARGE SCALE GENOMIC DNA]</scope>
    <source>
        <strain evidence="4">Intl2013</strain>
        <tissue evidence="4">Whole animal</tissue>
    </source>
</reference>
<dbReference type="AlphaFoldDB" id="A0A177BD14"/>
<dbReference type="InterPro" id="IPR001806">
    <property type="entry name" value="Small_GTPase"/>
</dbReference>
<dbReference type="Proteomes" id="UP000078046">
    <property type="component" value="Unassembled WGS sequence"/>
</dbReference>
<dbReference type="SUPFAM" id="SSF52540">
    <property type="entry name" value="P-loop containing nucleoside triphosphate hydrolases"/>
    <property type="match status" value="1"/>
</dbReference>
<dbReference type="GO" id="GO:0003924">
    <property type="term" value="F:GTPase activity"/>
    <property type="evidence" value="ECO:0007669"/>
    <property type="project" value="InterPro"/>
</dbReference>
<dbReference type="InterPro" id="IPR013567">
    <property type="entry name" value="EF_hand_assoc_2"/>
</dbReference>
<evidence type="ECO:0000259" key="3">
    <source>
        <dbReference type="Pfam" id="PF08356"/>
    </source>
</evidence>
<dbReference type="Gene3D" id="3.40.50.300">
    <property type="entry name" value="P-loop containing nucleotide triphosphate hydrolases"/>
    <property type="match status" value="1"/>
</dbReference>